<protein>
    <recommendedName>
        <fullName evidence="3">Reverse transcriptase/retrotransposon-derived protein RNase H-like domain-containing protein</fullName>
    </recommendedName>
</protein>
<dbReference type="OrthoDB" id="10037266at2759"/>
<evidence type="ECO:0000259" key="3">
    <source>
        <dbReference type="Pfam" id="PF17919"/>
    </source>
</evidence>
<evidence type="ECO:0000256" key="1">
    <source>
        <dbReference type="ARBA" id="ARBA00023268"/>
    </source>
</evidence>
<organism evidence="4 5">
    <name type="scientific">Daphnia magna</name>
    <dbReference type="NCBI Taxonomy" id="35525"/>
    <lineage>
        <taxon>Eukaryota</taxon>
        <taxon>Metazoa</taxon>
        <taxon>Ecdysozoa</taxon>
        <taxon>Arthropoda</taxon>
        <taxon>Crustacea</taxon>
        <taxon>Branchiopoda</taxon>
        <taxon>Diplostraca</taxon>
        <taxon>Cladocera</taxon>
        <taxon>Anomopoda</taxon>
        <taxon>Daphniidae</taxon>
        <taxon>Daphnia</taxon>
    </lineage>
</organism>
<evidence type="ECO:0000313" key="5">
    <source>
        <dbReference type="Proteomes" id="UP000076858"/>
    </source>
</evidence>
<dbReference type="PANTHER" id="PTHR37984:SF5">
    <property type="entry name" value="PROTEIN NYNRIN-LIKE"/>
    <property type="match status" value="1"/>
</dbReference>
<gene>
    <name evidence="4" type="ORF">APZ42_025090</name>
</gene>
<keyword evidence="5" id="KW-1185">Reference proteome</keyword>
<evidence type="ECO:0000313" key="4">
    <source>
        <dbReference type="EMBL" id="KZS10437.1"/>
    </source>
</evidence>
<dbReference type="Gene3D" id="3.10.10.10">
    <property type="entry name" value="HIV Type 1 Reverse Transcriptase, subunit A, domain 1"/>
    <property type="match status" value="1"/>
</dbReference>
<dbReference type="SUPFAM" id="SSF56672">
    <property type="entry name" value="DNA/RNA polymerases"/>
    <property type="match status" value="1"/>
</dbReference>
<accession>A0A164TGI2</accession>
<feature type="region of interest" description="Disordered" evidence="2">
    <location>
        <begin position="180"/>
        <end position="205"/>
    </location>
</feature>
<dbReference type="InterPro" id="IPR050951">
    <property type="entry name" value="Retrovirus_Pol_polyprotein"/>
</dbReference>
<feature type="domain" description="Reverse transcriptase/retrotransposon-derived protein RNase H-like" evidence="3">
    <location>
        <begin position="737"/>
        <end position="787"/>
    </location>
</feature>
<evidence type="ECO:0000256" key="2">
    <source>
        <dbReference type="SAM" id="MobiDB-lite"/>
    </source>
</evidence>
<comment type="caution">
    <text evidence="4">The sequence shown here is derived from an EMBL/GenBank/DDBJ whole genome shotgun (WGS) entry which is preliminary data.</text>
</comment>
<dbReference type="Gene3D" id="3.30.70.270">
    <property type="match status" value="2"/>
</dbReference>
<feature type="region of interest" description="Disordered" evidence="2">
    <location>
        <begin position="230"/>
        <end position="256"/>
    </location>
</feature>
<name>A0A164TGI2_9CRUS</name>
<sequence length="849" mass="95570">MSEQENSSSKRVQGIAASPPLVTRRNKIPNTENTDSQPKTAKGPSVVSTARLARDSRPTTKQQQRAQKPTQEQQRGTAAKSKITKDETAGLTGHPQVETHPHSPTVSEENELLADQDLFSPVHNAKFQTEDERDEDELYTPRRLWNERTTEYHPVTAVRRNTETAELVCNQEWAVPMLAEEREREEETRVAAKNREQRTSRDNEKRSLKQLLEVVQQLQGEIVVMKNCGGRKEKSRADNVTTKSQNGKATPPQRTADRRTICSYCKGEGHIKRYFPKKREDGDRRNNTTVAMISTSDEEDDKDIPLLQIDAGQLLTEEVKFGKNDTTKKTEAVIDTGAAVSIISPKLTAEMALELKTWGGPQLEMIEYGTGKPKMRFGELTVRIAIEDQTTTPATKTVAKSGARIPARSMAAVEIEQTEATKPTLDGLPWMIEIATNRTTGPKQGRALMPGDRPTVWVMMTNLEIRSVYIHKKMVLGHRAEVVGIGTEIDSTGRANRLRTLNTELEKGTTNILDFTPSINQELPAEERKGFEDTLRDNTACFAREGEQLRRCNVAEHEIQLTPNAQRSERNKVHRELTLDILKKGVIEEATGPWSARTLLIQKKDVSWRFCLDFHPLNSVTIFSRDTKQHIRRLKLVLAALRKANLKLKLTKFRFGESAIIALGHKINADGISPDPGEVRAVQNFPTPPATASRAEKVKFIKSFFGLCSSYRRHIPGFAEAAKLLFDLTRDKSLFIWTQTHQERIDKLKQMLADAAALAYPDPMAEFRTHPDDCGYGIEAVLLQKTGWCGETPGIRQTYEVTQLAKLLHNRKRMPGSHLGDKKIPTVHLRMPNKNHDRPPCTMLAPIKN</sequence>
<feature type="compositionally biased region" description="Polar residues" evidence="2">
    <location>
        <begin position="1"/>
        <end position="11"/>
    </location>
</feature>
<reference evidence="4 5" key="1">
    <citation type="submission" date="2016-03" db="EMBL/GenBank/DDBJ databases">
        <title>EvidentialGene: Evidence-directed Construction of Genes on Genomes.</title>
        <authorList>
            <person name="Gilbert D.G."/>
            <person name="Choi J.-H."/>
            <person name="Mockaitis K."/>
            <person name="Colbourne J."/>
            <person name="Pfrender M."/>
        </authorList>
    </citation>
    <scope>NUCLEOTIDE SEQUENCE [LARGE SCALE GENOMIC DNA]</scope>
    <source>
        <strain evidence="4 5">Xinb3</strain>
        <tissue evidence="4">Complete organism</tissue>
    </source>
</reference>
<dbReference type="Pfam" id="PF17919">
    <property type="entry name" value="RT_RNaseH_2"/>
    <property type="match status" value="1"/>
</dbReference>
<dbReference type="AlphaFoldDB" id="A0A164TGI2"/>
<dbReference type="InterPro" id="IPR043502">
    <property type="entry name" value="DNA/RNA_pol_sf"/>
</dbReference>
<dbReference type="EMBL" id="LRGB01001800">
    <property type="protein sequence ID" value="KZS10437.1"/>
    <property type="molecule type" value="Genomic_DNA"/>
</dbReference>
<feature type="region of interest" description="Disordered" evidence="2">
    <location>
        <begin position="1"/>
        <end position="109"/>
    </location>
</feature>
<feature type="compositionally biased region" description="Polar residues" evidence="2">
    <location>
        <begin position="238"/>
        <end position="248"/>
    </location>
</feature>
<dbReference type="InterPro" id="IPR041577">
    <property type="entry name" value="RT_RNaseH_2"/>
</dbReference>
<dbReference type="PANTHER" id="PTHR37984">
    <property type="entry name" value="PROTEIN CBG26694"/>
    <property type="match status" value="1"/>
</dbReference>
<keyword evidence="1" id="KW-0511">Multifunctional enzyme</keyword>
<feature type="region of interest" description="Disordered" evidence="2">
    <location>
        <begin position="829"/>
        <end position="849"/>
    </location>
</feature>
<proteinExistence type="predicted"/>
<dbReference type="Proteomes" id="UP000076858">
    <property type="component" value="Unassembled WGS sequence"/>
</dbReference>
<dbReference type="GO" id="GO:0003824">
    <property type="term" value="F:catalytic activity"/>
    <property type="evidence" value="ECO:0007669"/>
    <property type="project" value="UniProtKB-KW"/>
</dbReference>
<feature type="compositionally biased region" description="Polar residues" evidence="2">
    <location>
        <begin position="59"/>
        <end position="76"/>
    </location>
</feature>
<feature type="compositionally biased region" description="Polar residues" evidence="2">
    <location>
        <begin position="28"/>
        <end position="39"/>
    </location>
</feature>
<dbReference type="InterPro" id="IPR043128">
    <property type="entry name" value="Rev_trsase/Diguanyl_cyclase"/>
</dbReference>
<dbReference type="GO" id="GO:0071897">
    <property type="term" value="P:DNA biosynthetic process"/>
    <property type="evidence" value="ECO:0007669"/>
    <property type="project" value="UniProtKB-ARBA"/>
</dbReference>